<comment type="caution">
    <text evidence="1">The sequence shown here is derived from an EMBL/GenBank/DDBJ whole genome shotgun (WGS) entry which is preliminary data.</text>
</comment>
<name>A0A552J9G1_9CHRO</name>
<dbReference type="Proteomes" id="UP000319191">
    <property type="component" value="Unassembled WGS sequence"/>
</dbReference>
<protein>
    <submittedName>
        <fullName evidence="1">Uncharacterized protein</fullName>
    </submittedName>
</protein>
<evidence type="ECO:0000313" key="1">
    <source>
        <dbReference type="EMBL" id="TRU92345.1"/>
    </source>
</evidence>
<organism evidence="1 2">
    <name type="scientific">Microcystis novacekii Mn_MB_F_20050700_S1D</name>
    <dbReference type="NCBI Taxonomy" id="2486266"/>
    <lineage>
        <taxon>Bacteria</taxon>
        <taxon>Bacillati</taxon>
        <taxon>Cyanobacteriota</taxon>
        <taxon>Cyanophyceae</taxon>
        <taxon>Oscillatoriophycideae</taxon>
        <taxon>Chroococcales</taxon>
        <taxon>Microcystaceae</taxon>
        <taxon>Microcystis</taxon>
    </lineage>
</organism>
<reference evidence="1 2" key="1">
    <citation type="submission" date="2019-01" db="EMBL/GenBank/DDBJ databases">
        <title>Coherence of Microcystis species and biogeography revealed through population genomics.</title>
        <authorList>
            <person name="Perez-Carrascal O.M."/>
            <person name="Terrat Y."/>
            <person name="Giani A."/>
            <person name="Fortin N."/>
            <person name="Tromas N."/>
            <person name="Shapiro B.J."/>
        </authorList>
    </citation>
    <scope>NUCLEOTIDE SEQUENCE [LARGE SCALE GENOMIC DNA]</scope>
    <source>
        <strain evidence="1">Mn_MB_F_20050700_S1D</strain>
    </source>
</reference>
<gene>
    <name evidence="1" type="ORF">EWV54_02955</name>
</gene>
<evidence type="ECO:0000313" key="2">
    <source>
        <dbReference type="Proteomes" id="UP000319191"/>
    </source>
</evidence>
<proteinExistence type="predicted"/>
<accession>A0A552J9G1</accession>
<dbReference type="AlphaFoldDB" id="A0A552J9G1"/>
<sequence length="518" mass="58036">MKEEALAFSDGYVTTGSLTLDTEKEDIFVSVTKDYQKGPGIQRDGITAPRMQEPHTVQDIMFPRRGGIAIANLDSTTNGYEQRAGTWTLYHHLKEFCDQRGQDWLIIGAQGCGDLTMNPWHLAYLGPNYYINSLQNQLCGMFLPGDPQEPIDHRIYRCLVKWCDDMATHLGRRYEFLDLKFMAGGAQIIIQINDPQVARRYNRHLAALPGYDANLQNIAPFLEFALGGKTIIQQGDVVPLFTAIDRFQDVRHIFCLPYQVPCAGHFRGQVINTINLGEYQLYGDLNARRAALNGPIIVETQLISPGSFLRINLADAAVAKELDKQHFKRVGVSPRRAGEYFPYPGGDTVEIYFPKSIYPFGILGMSGQKIICFASSGLSAKIGNTLEGITLIMSDGFGAEEAMVLDEGCDVFQMINPKKKDDHAFTYTNEELLDRVLAFTHDQMLLDTAASVNNPVNGLALGGNMRQWPLNQDLFNQVQNDYNARGLAGLDYTDIFPVRLRRSQIRSILIVAVRKNHQ</sequence>
<dbReference type="EMBL" id="SFAV01000034">
    <property type="protein sequence ID" value="TRU92345.1"/>
    <property type="molecule type" value="Genomic_DNA"/>
</dbReference>